<proteinExistence type="predicted"/>
<organism evidence="2">
    <name type="scientific">Brachypodium distachyon</name>
    <name type="common">Purple false brome</name>
    <name type="synonym">Trachynia distachya</name>
    <dbReference type="NCBI Taxonomy" id="15368"/>
    <lineage>
        <taxon>Eukaryota</taxon>
        <taxon>Viridiplantae</taxon>
        <taxon>Streptophyta</taxon>
        <taxon>Embryophyta</taxon>
        <taxon>Tracheophyta</taxon>
        <taxon>Spermatophyta</taxon>
        <taxon>Magnoliopsida</taxon>
        <taxon>Liliopsida</taxon>
        <taxon>Poales</taxon>
        <taxon>Poaceae</taxon>
        <taxon>BOP clade</taxon>
        <taxon>Pooideae</taxon>
        <taxon>Stipodae</taxon>
        <taxon>Brachypodieae</taxon>
        <taxon>Brachypodium</taxon>
    </lineage>
</organism>
<dbReference type="Gramene" id="KQJ85130">
    <property type="protein sequence ID" value="KQJ85130"/>
    <property type="gene ID" value="BRADI_5g25021v3"/>
</dbReference>
<feature type="compositionally biased region" description="Basic residues" evidence="1">
    <location>
        <begin position="125"/>
        <end position="134"/>
    </location>
</feature>
<name>A0A0Q3GVU4_BRADI</name>
<dbReference type="Proteomes" id="UP000008810">
    <property type="component" value="Chromosome 5"/>
</dbReference>
<dbReference type="EnsemblPlants" id="KQJ85130">
    <property type="protein sequence ID" value="KQJ85130"/>
    <property type="gene ID" value="BRADI_5g25021v3"/>
</dbReference>
<dbReference type="EMBL" id="CM000884">
    <property type="protein sequence ID" value="KQJ85130.1"/>
    <property type="molecule type" value="Genomic_DNA"/>
</dbReference>
<feature type="region of interest" description="Disordered" evidence="1">
    <location>
        <begin position="125"/>
        <end position="193"/>
    </location>
</feature>
<evidence type="ECO:0000313" key="4">
    <source>
        <dbReference type="Proteomes" id="UP000008810"/>
    </source>
</evidence>
<reference evidence="3" key="3">
    <citation type="submission" date="2018-08" db="UniProtKB">
        <authorList>
            <consortium name="EnsemblPlants"/>
        </authorList>
    </citation>
    <scope>IDENTIFICATION</scope>
    <source>
        <strain evidence="3">cv. Bd21</strain>
    </source>
</reference>
<evidence type="ECO:0000256" key="1">
    <source>
        <dbReference type="SAM" id="MobiDB-lite"/>
    </source>
</evidence>
<sequence length="193" mass="21308">MARRRAHVRAAALFLKSSTRESEDRSFSCAAQRVTPHQAPTRLLNHRSRDELLIHGAQQRPPRVTILPAPAQGSGAGAGVRGANASEDVAEPGLVAGERDGARRAGGKAVLLLGVPEQLQERRVAQLRHSHHEPRGRGSSFVLHAHRHVPRRHRHRRLLVVFRRPRRRPGAPAPDRAAQPGERGDRQHDLAHA</sequence>
<evidence type="ECO:0000313" key="3">
    <source>
        <dbReference type="EnsemblPlants" id="KQJ85130"/>
    </source>
</evidence>
<dbReference type="AlphaFoldDB" id="A0A0Q3GVU4"/>
<feature type="compositionally biased region" description="Basic and acidic residues" evidence="1">
    <location>
        <begin position="182"/>
        <end position="193"/>
    </location>
</feature>
<reference evidence="2" key="2">
    <citation type="submission" date="2017-06" db="EMBL/GenBank/DDBJ databases">
        <title>WGS assembly of Brachypodium distachyon.</title>
        <authorList>
            <consortium name="The International Brachypodium Initiative"/>
            <person name="Lucas S."/>
            <person name="Harmon-Smith M."/>
            <person name="Lail K."/>
            <person name="Tice H."/>
            <person name="Grimwood J."/>
            <person name="Bruce D."/>
            <person name="Barry K."/>
            <person name="Shu S."/>
            <person name="Lindquist E."/>
            <person name="Wang M."/>
            <person name="Pitluck S."/>
            <person name="Vogel J.P."/>
            <person name="Garvin D.F."/>
            <person name="Mockler T.C."/>
            <person name="Schmutz J."/>
            <person name="Rokhsar D."/>
            <person name="Bevan M.W."/>
        </authorList>
    </citation>
    <scope>NUCLEOTIDE SEQUENCE</scope>
    <source>
        <strain evidence="2">Bd21</strain>
    </source>
</reference>
<reference evidence="2 3" key="1">
    <citation type="journal article" date="2010" name="Nature">
        <title>Genome sequencing and analysis of the model grass Brachypodium distachyon.</title>
        <authorList>
            <consortium name="International Brachypodium Initiative"/>
        </authorList>
    </citation>
    <scope>NUCLEOTIDE SEQUENCE [LARGE SCALE GENOMIC DNA]</scope>
    <source>
        <strain evidence="2 3">Bd21</strain>
    </source>
</reference>
<keyword evidence="4" id="KW-1185">Reference proteome</keyword>
<feature type="compositionally biased region" description="Basic residues" evidence="1">
    <location>
        <begin position="144"/>
        <end position="169"/>
    </location>
</feature>
<gene>
    <name evidence="3" type="primary">LOC100822911</name>
    <name evidence="2" type="ORF">BRADI_5g25021v3</name>
</gene>
<evidence type="ECO:0000313" key="2">
    <source>
        <dbReference type="EMBL" id="KQJ85130.1"/>
    </source>
</evidence>
<protein>
    <submittedName>
        <fullName evidence="2 3">Uncharacterized protein</fullName>
    </submittedName>
</protein>
<accession>A0A0Q3GVU4</accession>